<comment type="caution">
    <text evidence="1">The sequence shown here is derived from an EMBL/GenBank/DDBJ whole genome shotgun (WGS) entry which is preliminary data.</text>
</comment>
<dbReference type="EMBL" id="JAENHP010000040">
    <property type="protein sequence ID" value="MBM2623668.1"/>
    <property type="molecule type" value="Genomic_DNA"/>
</dbReference>
<accession>A0ABS2AUW4</accession>
<gene>
    <name evidence="1" type="ORF">JIG36_50090</name>
</gene>
<sequence>MRPDPDQLQQWALRDRVPAAEIGVRLGLSRAAVYGWLRRYSIVTGGPFLSQERLLALWRAGMLTSRIATETGLAPDGVRERLVTAAVLVPDRSYFVVGSPEDPLPEHLLRDWVVREGFTAAQVAALTGTTARQVRYRLARYRLSSGRPGPAPRLRRQLTRDTLVKLYQDEGLSCPQIAREAGVSAEAVRELLVDYGIKRRPSGSRARPPLDPAALDDYRLGTVTLEQLALRLGYVTPAGNPAVRRLRAALKESDPPRSTIAVAHSSRRQVTATIPRQVPHRYQETLDRAKAACARSAELISAVQLTLAGLFVPDRAED</sequence>
<dbReference type="RefSeq" id="WP_203384022.1">
    <property type="nucleotide sequence ID" value="NZ_JAENHP010000040.1"/>
</dbReference>
<reference evidence="1 2" key="1">
    <citation type="submission" date="2021-01" db="EMBL/GenBank/DDBJ databases">
        <title>Actinoplanes sp. nov. LDG1-06 isolated from lichen.</title>
        <authorList>
            <person name="Saeng-In P."/>
            <person name="Phongsopitanun W."/>
            <person name="Kanchanasin P."/>
            <person name="Yuki M."/>
            <person name="Kudo T."/>
            <person name="Ohkuma M."/>
            <person name="Tanasupawat S."/>
        </authorList>
    </citation>
    <scope>NUCLEOTIDE SEQUENCE [LARGE SCALE GENOMIC DNA]</scope>
    <source>
        <strain evidence="1 2">LDG1-06</strain>
    </source>
</reference>
<evidence type="ECO:0008006" key="3">
    <source>
        <dbReference type="Google" id="ProtNLM"/>
    </source>
</evidence>
<name>A0ABS2AUW4_9ACTN</name>
<organism evidence="1 2">
    <name type="scientific">Paractinoplanes ovalisporus</name>
    <dbReference type="NCBI Taxonomy" id="2810368"/>
    <lineage>
        <taxon>Bacteria</taxon>
        <taxon>Bacillati</taxon>
        <taxon>Actinomycetota</taxon>
        <taxon>Actinomycetes</taxon>
        <taxon>Micromonosporales</taxon>
        <taxon>Micromonosporaceae</taxon>
        <taxon>Paractinoplanes</taxon>
    </lineage>
</organism>
<evidence type="ECO:0000313" key="2">
    <source>
        <dbReference type="Proteomes" id="UP000632138"/>
    </source>
</evidence>
<protein>
    <recommendedName>
        <fullName evidence="3">Homeodomain-like domain-containing protein</fullName>
    </recommendedName>
</protein>
<dbReference type="Gene3D" id="1.10.10.60">
    <property type="entry name" value="Homeodomain-like"/>
    <property type="match status" value="1"/>
</dbReference>
<proteinExistence type="predicted"/>
<evidence type="ECO:0000313" key="1">
    <source>
        <dbReference type="EMBL" id="MBM2623668.1"/>
    </source>
</evidence>
<dbReference type="Proteomes" id="UP000632138">
    <property type="component" value="Unassembled WGS sequence"/>
</dbReference>
<keyword evidence="2" id="KW-1185">Reference proteome</keyword>